<feature type="chain" id="PRO_5035906187" description="SXP/RAL-2 family protein Ani s 5-like cation-binding domain-containing protein" evidence="2">
    <location>
        <begin position="17"/>
        <end position="187"/>
    </location>
</feature>
<evidence type="ECO:0000313" key="4">
    <source>
        <dbReference type="Proteomes" id="UP000835052"/>
    </source>
</evidence>
<accession>A0A8S1HIC0</accession>
<evidence type="ECO:0008006" key="5">
    <source>
        <dbReference type="Google" id="ProtNLM"/>
    </source>
</evidence>
<dbReference type="AlphaFoldDB" id="A0A8S1HIC0"/>
<comment type="caution">
    <text evidence="3">The sequence shown here is derived from an EMBL/GenBank/DDBJ whole genome shotgun (WGS) entry which is preliminary data.</text>
</comment>
<gene>
    <name evidence="3" type="ORF">CAUJ_LOCUS10070</name>
</gene>
<feature type="signal peptide" evidence="2">
    <location>
        <begin position="1"/>
        <end position="16"/>
    </location>
</feature>
<evidence type="ECO:0000313" key="3">
    <source>
        <dbReference type="EMBL" id="CAD6194151.1"/>
    </source>
</evidence>
<reference evidence="3" key="1">
    <citation type="submission" date="2020-10" db="EMBL/GenBank/DDBJ databases">
        <authorList>
            <person name="Kikuchi T."/>
        </authorList>
    </citation>
    <scope>NUCLEOTIDE SEQUENCE</scope>
    <source>
        <strain evidence="3">NKZ352</strain>
    </source>
</reference>
<dbReference type="Proteomes" id="UP000835052">
    <property type="component" value="Unassembled WGS sequence"/>
</dbReference>
<keyword evidence="4" id="KW-1185">Reference proteome</keyword>
<organism evidence="3 4">
    <name type="scientific">Caenorhabditis auriculariae</name>
    <dbReference type="NCBI Taxonomy" id="2777116"/>
    <lineage>
        <taxon>Eukaryota</taxon>
        <taxon>Metazoa</taxon>
        <taxon>Ecdysozoa</taxon>
        <taxon>Nematoda</taxon>
        <taxon>Chromadorea</taxon>
        <taxon>Rhabditida</taxon>
        <taxon>Rhabditina</taxon>
        <taxon>Rhabditomorpha</taxon>
        <taxon>Rhabditoidea</taxon>
        <taxon>Rhabditidae</taxon>
        <taxon>Peloderinae</taxon>
        <taxon>Caenorhabditis</taxon>
    </lineage>
</organism>
<evidence type="ECO:0000256" key="2">
    <source>
        <dbReference type="SAM" id="SignalP"/>
    </source>
</evidence>
<feature type="region of interest" description="Disordered" evidence="1">
    <location>
        <begin position="117"/>
        <end position="167"/>
    </location>
</feature>
<dbReference type="OrthoDB" id="5816887at2759"/>
<evidence type="ECO:0000256" key="1">
    <source>
        <dbReference type="SAM" id="MobiDB-lite"/>
    </source>
</evidence>
<protein>
    <recommendedName>
        <fullName evidence="5">SXP/RAL-2 family protein Ani s 5-like cation-binding domain-containing protein</fullName>
    </recommendedName>
</protein>
<name>A0A8S1HIC0_9PELO</name>
<dbReference type="EMBL" id="CAJGYM010000041">
    <property type="protein sequence ID" value="CAD6194151.1"/>
    <property type="molecule type" value="Genomic_DNA"/>
</dbReference>
<sequence>MRLLLAFLLLPPTNSAADFEKYGKRVTLSTSTMTFQDWYDQNREHSRNNDTTVGDFNTQLKRSLEQTTEYQNKTFMQQLIDERNKYLEKLNEGHYITDHRRLVDELLDPNFYEKTVHPKSIRRLDPTPPAPQKKGGLPPETAAYPPKSGASPKKSAPPQKDCLPLKLRPTALPLKKIAAYYPPKRGT</sequence>
<proteinExistence type="predicted"/>
<keyword evidence="2" id="KW-0732">Signal</keyword>